<gene>
    <name evidence="1" type="ORF">DUNSADRAFT_13449</name>
</gene>
<reference evidence="1" key="1">
    <citation type="submission" date="2017-08" db="EMBL/GenBank/DDBJ databases">
        <authorList>
            <person name="Polle J.E."/>
            <person name="Barry K."/>
            <person name="Cushman J."/>
            <person name="Schmutz J."/>
            <person name="Tran D."/>
            <person name="Hathwaick L.T."/>
            <person name="Yim W.C."/>
            <person name="Jenkins J."/>
            <person name="Mckie-Krisberg Z.M."/>
            <person name="Prochnik S."/>
            <person name="Lindquist E."/>
            <person name="Dockter R.B."/>
            <person name="Adam C."/>
            <person name="Molina H."/>
            <person name="Bunkerborg J."/>
            <person name="Jin E."/>
            <person name="Buchheim M."/>
            <person name="Magnuson J."/>
        </authorList>
    </citation>
    <scope>NUCLEOTIDE SEQUENCE</scope>
    <source>
        <strain evidence="1">CCAP 19/18</strain>
    </source>
</reference>
<sequence length="172" mass="19409">MNSRRRPSMPEVKHMTVHMKNWLISLASNIAPDTLRKPLQQLSAHMEEVVKNPSNPEAQVDSLQSLSRRMADFIVQQLLEQAGEARDPKGNLNSYLNNEFLRLTTRVFGGDTSRTGEFIWILNVLRLSGNATMHKLHAPPGSVYNQLLVTLGFTARSYEIMLEVLSRLAAII</sequence>
<name>A0ABQ7G9B6_DUNSA</name>
<evidence type="ECO:0000313" key="2">
    <source>
        <dbReference type="Proteomes" id="UP000815325"/>
    </source>
</evidence>
<dbReference type="Proteomes" id="UP000815325">
    <property type="component" value="Unassembled WGS sequence"/>
</dbReference>
<protein>
    <submittedName>
        <fullName evidence="1">Uncharacterized protein</fullName>
    </submittedName>
</protein>
<accession>A0ABQ7G9B6</accession>
<proteinExistence type="predicted"/>
<comment type="caution">
    <text evidence="1">The sequence shown here is derived from an EMBL/GenBank/DDBJ whole genome shotgun (WGS) entry which is preliminary data.</text>
</comment>
<keyword evidence="2" id="KW-1185">Reference proteome</keyword>
<dbReference type="EMBL" id="MU069966">
    <property type="protein sequence ID" value="KAF5831212.1"/>
    <property type="molecule type" value="Genomic_DNA"/>
</dbReference>
<evidence type="ECO:0000313" key="1">
    <source>
        <dbReference type="EMBL" id="KAF5831212.1"/>
    </source>
</evidence>
<organism evidence="1 2">
    <name type="scientific">Dunaliella salina</name>
    <name type="common">Green alga</name>
    <name type="synonym">Protococcus salinus</name>
    <dbReference type="NCBI Taxonomy" id="3046"/>
    <lineage>
        <taxon>Eukaryota</taxon>
        <taxon>Viridiplantae</taxon>
        <taxon>Chlorophyta</taxon>
        <taxon>core chlorophytes</taxon>
        <taxon>Chlorophyceae</taxon>
        <taxon>CS clade</taxon>
        <taxon>Chlamydomonadales</taxon>
        <taxon>Dunaliellaceae</taxon>
        <taxon>Dunaliella</taxon>
    </lineage>
</organism>